<name>A0ABY5WCE7_9ACTN</name>
<accession>A0ABY5WCE7</accession>
<dbReference type="RefSeq" id="WP_259866319.1">
    <property type="nucleotide sequence ID" value="NZ_BAAAST010000004.1"/>
</dbReference>
<dbReference type="InterPro" id="IPR055140">
    <property type="entry name" value="Thiolase_C_2"/>
</dbReference>
<evidence type="ECO:0000259" key="7">
    <source>
        <dbReference type="Pfam" id="PF00108"/>
    </source>
</evidence>
<evidence type="ECO:0000256" key="4">
    <source>
        <dbReference type="ARBA" id="ARBA00023055"/>
    </source>
</evidence>
<keyword evidence="4" id="KW-0445">Lipid transport</keyword>
<evidence type="ECO:0000256" key="1">
    <source>
        <dbReference type="ARBA" id="ARBA00012352"/>
    </source>
</evidence>
<dbReference type="EC" id="2.3.1.176" evidence="1"/>
<evidence type="ECO:0000313" key="10">
    <source>
        <dbReference type="Proteomes" id="UP001059617"/>
    </source>
</evidence>
<dbReference type="Pfam" id="PF00108">
    <property type="entry name" value="Thiolase_N"/>
    <property type="match status" value="1"/>
</dbReference>
<dbReference type="PIRSF" id="PIRSF000429">
    <property type="entry name" value="Ac-CoA_Ac_transf"/>
    <property type="match status" value="1"/>
</dbReference>
<dbReference type="InterPro" id="IPR002155">
    <property type="entry name" value="Thiolase"/>
</dbReference>
<feature type="domain" description="Thiolase N-terminal" evidence="7">
    <location>
        <begin position="23"/>
        <end position="213"/>
    </location>
</feature>
<sequence length="381" mass="39340">MGDVAAWISGAGSTRFVDASPDTFEAMGQEAVVAAAADAEVDLRDVDLFVCGTGYGGPLAGQRIAAGIGLSGRKIVNTENACSSGSTALELAVQSIANGQARTAVVLGIDKLSALGRGALPLSQDDPEVQQGLIMPGVYSMRAQRYLRETGATESDLAAVAVKARRNGALNPLARQQTAVSTEDVLSSRPVADPLRLFMCCPRADGAAAVVITASPRTTPGVPRVGIRALVLGAGRFTNGFRDMTRSELSERMAAEAYRQASLGPQDMQVAEVHDAFAIAELMYYESLGFAEPGEGWRLIRSGETDIGGRIAVNPGGGLIARGHPVGATGIVQLCEAYWQITGGAGSRQVPDVRNVITHCTGGGIAGFDHGACAVSIVSAA</sequence>
<keyword evidence="2" id="KW-0813">Transport</keyword>
<evidence type="ECO:0000256" key="3">
    <source>
        <dbReference type="ARBA" id="ARBA00022679"/>
    </source>
</evidence>
<dbReference type="InterPro" id="IPR020616">
    <property type="entry name" value="Thiolase_N"/>
</dbReference>
<dbReference type="CDD" id="cd00829">
    <property type="entry name" value="SCP-x_thiolase"/>
    <property type="match status" value="1"/>
</dbReference>
<evidence type="ECO:0000256" key="6">
    <source>
        <dbReference type="ARBA" id="ARBA00032316"/>
    </source>
</evidence>
<dbReference type="EMBL" id="CP073720">
    <property type="protein sequence ID" value="UWP86791.1"/>
    <property type="molecule type" value="Genomic_DNA"/>
</dbReference>
<dbReference type="PANTHER" id="PTHR42870:SF1">
    <property type="entry name" value="NON-SPECIFIC LIPID-TRANSFER PROTEIN-LIKE 2"/>
    <property type="match status" value="1"/>
</dbReference>
<dbReference type="SUPFAM" id="SSF53901">
    <property type="entry name" value="Thiolase-like"/>
    <property type="match status" value="1"/>
</dbReference>
<dbReference type="Proteomes" id="UP001059617">
    <property type="component" value="Chromosome"/>
</dbReference>
<dbReference type="InterPro" id="IPR020613">
    <property type="entry name" value="Thiolase_CS"/>
</dbReference>
<reference evidence="9" key="1">
    <citation type="submission" date="2021-04" db="EMBL/GenBank/DDBJ databases">
        <authorList>
            <person name="Hartkoorn R.C."/>
            <person name="Beaudoing E."/>
            <person name="Hot D."/>
        </authorList>
    </citation>
    <scope>NUCLEOTIDE SEQUENCE</scope>
    <source>
        <strain evidence="9">NRRL B-16292</strain>
    </source>
</reference>
<dbReference type="Gene3D" id="3.40.47.10">
    <property type="match status" value="1"/>
</dbReference>
<organism evidence="9 10">
    <name type="scientific">Dactylosporangium fulvum</name>
    <dbReference type="NCBI Taxonomy" id="53359"/>
    <lineage>
        <taxon>Bacteria</taxon>
        <taxon>Bacillati</taxon>
        <taxon>Actinomycetota</taxon>
        <taxon>Actinomycetes</taxon>
        <taxon>Micromonosporales</taxon>
        <taxon>Micromonosporaceae</taxon>
        <taxon>Dactylosporangium</taxon>
    </lineage>
</organism>
<evidence type="ECO:0000256" key="2">
    <source>
        <dbReference type="ARBA" id="ARBA00022448"/>
    </source>
</evidence>
<keyword evidence="3" id="KW-0808">Transferase</keyword>
<reference evidence="9" key="2">
    <citation type="submission" date="2022-09" db="EMBL/GenBank/DDBJ databases">
        <title>Biosynthetic gene clusters of Dactylosporangioum fulvum.</title>
        <authorList>
            <person name="Caradec T."/>
        </authorList>
    </citation>
    <scope>NUCLEOTIDE SEQUENCE</scope>
    <source>
        <strain evidence="9">NRRL B-16292</strain>
    </source>
</reference>
<proteinExistence type="predicted"/>
<evidence type="ECO:0000259" key="8">
    <source>
        <dbReference type="Pfam" id="PF22691"/>
    </source>
</evidence>
<dbReference type="Pfam" id="PF22691">
    <property type="entry name" value="Thiolase_C_1"/>
    <property type="match status" value="1"/>
</dbReference>
<feature type="domain" description="Thiolase C-terminal" evidence="8">
    <location>
        <begin position="242"/>
        <end position="364"/>
    </location>
</feature>
<dbReference type="InterPro" id="IPR016039">
    <property type="entry name" value="Thiolase-like"/>
</dbReference>
<keyword evidence="10" id="KW-1185">Reference proteome</keyword>
<evidence type="ECO:0000313" key="9">
    <source>
        <dbReference type="EMBL" id="UWP86791.1"/>
    </source>
</evidence>
<evidence type="ECO:0000256" key="5">
    <source>
        <dbReference type="ARBA" id="ARBA00023121"/>
    </source>
</evidence>
<dbReference type="PANTHER" id="PTHR42870">
    <property type="entry name" value="ACETYL-COA C-ACETYLTRANSFERASE"/>
    <property type="match status" value="1"/>
</dbReference>
<keyword evidence="5" id="KW-0446">Lipid-binding</keyword>
<dbReference type="PROSITE" id="PS00737">
    <property type="entry name" value="THIOLASE_2"/>
    <property type="match status" value="1"/>
</dbReference>
<gene>
    <name evidence="9" type="ORF">Dfulv_22130</name>
</gene>
<protein>
    <recommendedName>
        <fullName evidence="1">propanoyl-CoA C-acyltransferase</fullName>
        <ecNumber evidence="1">2.3.1.176</ecNumber>
    </recommendedName>
    <alternativeName>
        <fullName evidence="6">Propanoyl-CoA C-acyltransferase</fullName>
    </alternativeName>
</protein>